<evidence type="ECO:0000256" key="1">
    <source>
        <dbReference type="SAM" id="MobiDB-lite"/>
    </source>
</evidence>
<protein>
    <submittedName>
        <fullName evidence="3">Uncharacterized protein LOC109714089</fullName>
    </submittedName>
</protein>
<evidence type="ECO:0000313" key="2">
    <source>
        <dbReference type="Proteomes" id="UP000515123"/>
    </source>
</evidence>
<name>A0A6P5FL01_ANACO</name>
<proteinExistence type="predicted"/>
<dbReference type="SUPFAM" id="SSF56219">
    <property type="entry name" value="DNase I-like"/>
    <property type="match status" value="1"/>
</dbReference>
<dbReference type="Proteomes" id="UP000515123">
    <property type="component" value="Linkage group 8"/>
</dbReference>
<dbReference type="Gene3D" id="3.60.10.10">
    <property type="entry name" value="Endonuclease/exonuclease/phosphatase"/>
    <property type="match status" value="1"/>
</dbReference>
<dbReference type="PANTHER" id="PTHR33710:SF48">
    <property type="entry name" value="OS02G0307075 PROTEIN"/>
    <property type="match status" value="1"/>
</dbReference>
<dbReference type="RefSeq" id="XP_020094103.1">
    <property type="nucleotide sequence ID" value="XM_020238514.1"/>
</dbReference>
<dbReference type="GeneID" id="109714089"/>
<dbReference type="AlphaFoldDB" id="A0A6P5FL01"/>
<accession>A0A6P5FL01</accession>
<feature type="compositionally biased region" description="Basic and acidic residues" evidence="1">
    <location>
        <begin position="57"/>
        <end position="66"/>
    </location>
</feature>
<organism evidence="2 3">
    <name type="scientific">Ananas comosus</name>
    <name type="common">Pineapple</name>
    <name type="synonym">Ananas ananas</name>
    <dbReference type="NCBI Taxonomy" id="4615"/>
    <lineage>
        <taxon>Eukaryota</taxon>
        <taxon>Viridiplantae</taxon>
        <taxon>Streptophyta</taxon>
        <taxon>Embryophyta</taxon>
        <taxon>Tracheophyta</taxon>
        <taxon>Spermatophyta</taxon>
        <taxon>Magnoliopsida</taxon>
        <taxon>Liliopsida</taxon>
        <taxon>Poales</taxon>
        <taxon>Bromeliaceae</taxon>
        <taxon>Bromelioideae</taxon>
        <taxon>Ananas</taxon>
    </lineage>
</organism>
<feature type="compositionally biased region" description="Low complexity" evidence="1">
    <location>
        <begin position="9"/>
        <end position="25"/>
    </location>
</feature>
<reference evidence="2" key="1">
    <citation type="journal article" date="2015" name="Nat. Genet.">
        <title>The pineapple genome and the evolution of CAM photosynthesis.</title>
        <authorList>
            <person name="Ming R."/>
            <person name="VanBuren R."/>
            <person name="Wai C.M."/>
            <person name="Tang H."/>
            <person name="Schatz M.C."/>
            <person name="Bowers J.E."/>
            <person name="Lyons E."/>
            <person name="Wang M.L."/>
            <person name="Chen J."/>
            <person name="Biggers E."/>
            <person name="Zhang J."/>
            <person name="Huang L."/>
            <person name="Zhang L."/>
            <person name="Miao W."/>
            <person name="Zhang J."/>
            <person name="Ye Z."/>
            <person name="Miao C."/>
            <person name="Lin Z."/>
            <person name="Wang H."/>
            <person name="Zhou H."/>
            <person name="Yim W.C."/>
            <person name="Priest H.D."/>
            <person name="Zheng C."/>
            <person name="Woodhouse M."/>
            <person name="Edger P.P."/>
            <person name="Guyot R."/>
            <person name="Guo H.B."/>
            <person name="Guo H."/>
            <person name="Zheng G."/>
            <person name="Singh R."/>
            <person name="Sharma A."/>
            <person name="Min X."/>
            <person name="Zheng Y."/>
            <person name="Lee H."/>
            <person name="Gurtowski J."/>
            <person name="Sedlazeck F.J."/>
            <person name="Harkess A."/>
            <person name="McKain M.R."/>
            <person name="Liao Z."/>
            <person name="Fang J."/>
            <person name="Liu J."/>
            <person name="Zhang X."/>
            <person name="Zhang Q."/>
            <person name="Hu W."/>
            <person name="Qin Y."/>
            <person name="Wang K."/>
            <person name="Chen L.Y."/>
            <person name="Shirley N."/>
            <person name="Lin Y.R."/>
            <person name="Liu L.Y."/>
            <person name="Hernandez A.G."/>
            <person name="Wright C.L."/>
            <person name="Bulone V."/>
            <person name="Tuskan G.A."/>
            <person name="Heath K."/>
            <person name="Zee F."/>
            <person name="Moore P.H."/>
            <person name="Sunkar R."/>
            <person name="Leebens-Mack J.H."/>
            <person name="Mockler T."/>
            <person name="Bennetzen J.L."/>
            <person name="Freeling M."/>
            <person name="Sankoff D."/>
            <person name="Paterson A.H."/>
            <person name="Zhu X."/>
            <person name="Yang X."/>
            <person name="Smith J.A."/>
            <person name="Cushman J.C."/>
            <person name="Paull R.E."/>
            <person name="Yu Q."/>
        </authorList>
    </citation>
    <scope>NUCLEOTIDE SEQUENCE [LARGE SCALE GENOMIC DNA]</scope>
    <source>
        <strain evidence="2">cv. F153</strain>
    </source>
</reference>
<gene>
    <name evidence="3" type="primary">LOC109714089</name>
</gene>
<dbReference type="InterPro" id="IPR036691">
    <property type="entry name" value="Endo/exonu/phosph_ase_sf"/>
</dbReference>
<dbReference type="PANTHER" id="PTHR33710">
    <property type="entry name" value="BNAC02G09200D PROTEIN"/>
    <property type="match status" value="1"/>
</dbReference>
<evidence type="ECO:0000313" key="3">
    <source>
        <dbReference type="RefSeq" id="XP_020094103.1"/>
    </source>
</evidence>
<sequence>MSCARSNKMVKSVSKTASSSSSTPAAASLTVLLYSTPNPRANEVSHLDTGKSSAANDKMESPKRDPALPLTRGEILQIKVSCGIINKGAESSMAQTSVVLLPSPVQKKVDGEIFQITNVYDPIGNTPKFPSRSLDVFVISLEACGPLGNFNVLFSLRDKNGSSSNISDILLFRETVNDIGLIDLPLLNKSYTWSNGRRTPTLERLDRAFISHDWVRDFLASLFNHVCGRIKCVVLYSFDH</sequence>
<keyword evidence="2" id="KW-1185">Reference proteome</keyword>
<feature type="region of interest" description="Disordered" evidence="1">
    <location>
        <begin position="39"/>
        <end position="68"/>
    </location>
</feature>
<dbReference type="OrthoDB" id="684996at2759"/>
<reference evidence="3" key="2">
    <citation type="submission" date="2025-08" db="UniProtKB">
        <authorList>
            <consortium name="RefSeq"/>
        </authorList>
    </citation>
    <scope>IDENTIFICATION</scope>
    <source>
        <tissue evidence="3">Leaf</tissue>
    </source>
</reference>
<feature type="region of interest" description="Disordered" evidence="1">
    <location>
        <begin position="1"/>
        <end position="25"/>
    </location>
</feature>